<comment type="caution">
    <text evidence="3">The sequence shown here is derived from an EMBL/GenBank/DDBJ whole genome shotgun (WGS) entry which is preliminary data.</text>
</comment>
<sequence>MNLQMNIQQWFPVIKWWVWIAITLSFPVGAGGWGVVQLLQLPELPDCLSEASRTSASTVFYCGKAIADEQDVDKLYQAIELVSSLPATHPQYQMAEQLTEQWSQAILRLGENAFQQGDIDRAVDIVKKIPDSVPTYKLADNRIKLWRSVWSKASVIYEKAVAKLEKDDRDNSYIALTEARKLLKIGNDYWETTKYQELVAQIQDIREKQEERAAEEEKYRQSIAKQEPEKIENWEQEQETQDVAYLTRARNLAKSQKVEEMIDGISEASMVSYGRHYDEAQKLIAVIRQNIEIVDDRSSLEQAKKLASRDDLISVQMAINEASLITKGRPLYKEANEQIAKWNAKVLKLQNSDQ</sequence>
<gene>
    <name evidence="3" type="ORF">WA1_04080</name>
</gene>
<reference evidence="3 4" key="1">
    <citation type="journal article" date="2013" name="Genome Biol. Evol.">
        <title>Genomes of Stigonematalean cyanobacteria (subsection V) and the evolution of oxygenic photosynthesis from prokaryotes to plastids.</title>
        <authorList>
            <person name="Dagan T."/>
            <person name="Roettger M."/>
            <person name="Stucken K."/>
            <person name="Landan G."/>
            <person name="Koch R."/>
            <person name="Major P."/>
            <person name="Gould S.B."/>
            <person name="Goremykin V.V."/>
            <person name="Rippka R."/>
            <person name="Tandeau de Marsac N."/>
            <person name="Gugger M."/>
            <person name="Lockhart P.J."/>
            <person name="Allen J.F."/>
            <person name="Brune I."/>
            <person name="Maus I."/>
            <person name="Puhler A."/>
            <person name="Martin W.F."/>
        </authorList>
    </citation>
    <scope>NUCLEOTIDE SEQUENCE [LARGE SCALE GENOMIC DNA]</scope>
    <source>
        <strain evidence="3 4">PCC 7110</strain>
    </source>
</reference>
<protein>
    <recommendedName>
        <fullName evidence="5">Chromosome segregation ATPase</fullName>
    </recommendedName>
</protein>
<dbReference type="Proteomes" id="UP000076925">
    <property type="component" value="Unassembled WGS sequence"/>
</dbReference>
<proteinExistence type="predicted"/>
<evidence type="ECO:0000256" key="1">
    <source>
        <dbReference type="SAM" id="Coils"/>
    </source>
</evidence>
<keyword evidence="2" id="KW-0812">Transmembrane</keyword>
<organism evidence="3 4">
    <name type="scientific">Scytonema hofmannii PCC 7110</name>
    <dbReference type="NCBI Taxonomy" id="128403"/>
    <lineage>
        <taxon>Bacteria</taxon>
        <taxon>Bacillati</taxon>
        <taxon>Cyanobacteriota</taxon>
        <taxon>Cyanophyceae</taxon>
        <taxon>Nostocales</taxon>
        <taxon>Scytonemataceae</taxon>
        <taxon>Scytonema</taxon>
    </lineage>
</organism>
<evidence type="ECO:0000313" key="3">
    <source>
        <dbReference type="EMBL" id="KYC37706.1"/>
    </source>
</evidence>
<name>A0A139WZ77_9CYAN</name>
<dbReference type="AlphaFoldDB" id="A0A139WZ77"/>
<evidence type="ECO:0008006" key="5">
    <source>
        <dbReference type="Google" id="ProtNLM"/>
    </source>
</evidence>
<evidence type="ECO:0000313" key="4">
    <source>
        <dbReference type="Proteomes" id="UP000076925"/>
    </source>
</evidence>
<evidence type="ECO:0000256" key="2">
    <source>
        <dbReference type="SAM" id="Phobius"/>
    </source>
</evidence>
<dbReference type="STRING" id="128403.WA1_04080"/>
<dbReference type="EMBL" id="ANNX02000045">
    <property type="protein sequence ID" value="KYC37706.1"/>
    <property type="molecule type" value="Genomic_DNA"/>
</dbReference>
<keyword evidence="2" id="KW-0472">Membrane</keyword>
<keyword evidence="4" id="KW-1185">Reference proteome</keyword>
<keyword evidence="1" id="KW-0175">Coiled coil</keyword>
<feature type="coiled-coil region" evidence="1">
    <location>
        <begin position="198"/>
        <end position="225"/>
    </location>
</feature>
<feature type="transmembrane region" description="Helical" evidence="2">
    <location>
        <begin position="16"/>
        <end position="36"/>
    </location>
</feature>
<accession>A0A139WZ77</accession>
<keyword evidence="2" id="KW-1133">Transmembrane helix</keyword>